<comment type="caution">
    <text evidence="2">The sequence shown here is derived from an EMBL/GenBank/DDBJ whole genome shotgun (WGS) entry which is preliminary data.</text>
</comment>
<feature type="signal peptide" evidence="1">
    <location>
        <begin position="1"/>
        <end position="22"/>
    </location>
</feature>
<dbReference type="AlphaFoldDB" id="A0A7V2T1N9"/>
<gene>
    <name evidence="2" type="ORF">ENJ51_03920</name>
</gene>
<dbReference type="GO" id="GO:0022900">
    <property type="term" value="P:electron transport chain"/>
    <property type="evidence" value="ECO:0007669"/>
    <property type="project" value="InterPro"/>
</dbReference>
<dbReference type="SUPFAM" id="SSF47175">
    <property type="entry name" value="Cytochromes"/>
    <property type="match status" value="1"/>
</dbReference>
<evidence type="ECO:0000313" key="2">
    <source>
        <dbReference type="EMBL" id="HFC91938.1"/>
    </source>
</evidence>
<dbReference type="GO" id="GO:0005506">
    <property type="term" value="F:iron ion binding"/>
    <property type="evidence" value="ECO:0007669"/>
    <property type="project" value="InterPro"/>
</dbReference>
<accession>A0A7V2T1N9</accession>
<dbReference type="GO" id="GO:0009055">
    <property type="term" value="F:electron transfer activity"/>
    <property type="evidence" value="ECO:0007669"/>
    <property type="project" value="InterPro"/>
</dbReference>
<dbReference type="GO" id="GO:0020037">
    <property type="term" value="F:heme binding"/>
    <property type="evidence" value="ECO:0007669"/>
    <property type="project" value="InterPro"/>
</dbReference>
<proteinExistence type="predicted"/>
<dbReference type="Gene3D" id="1.20.120.10">
    <property type="entry name" value="Cytochrome c/b562"/>
    <property type="match status" value="1"/>
</dbReference>
<protein>
    <submittedName>
        <fullName evidence="2">Cytochrome C</fullName>
    </submittedName>
</protein>
<dbReference type="InterPro" id="IPR010980">
    <property type="entry name" value="Cyt_c/b562"/>
</dbReference>
<dbReference type="Proteomes" id="UP000885750">
    <property type="component" value="Unassembled WGS sequence"/>
</dbReference>
<sequence length="156" mass="17369">MKRVTVLLGILFFIVVSPCSYAEDNDTQMGHMDHQKLMQSTGDGRISLGLSPKMKQHQLSNMRSHLAALQSIIGLIAEGEFENASQAAYSRLGLTEEMKNMCNMFTNEEFKKLGLAFHKSGDALGDMLKTKDTTKSLQALKTTMGYCVQCHATFRQ</sequence>
<organism evidence="2">
    <name type="scientific">Leucothrix mucor</name>
    <dbReference type="NCBI Taxonomy" id="45248"/>
    <lineage>
        <taxon>Bacteria</taxon>
        <taxon>Pseudomonadati</taxon>
        <taxon>Pseudomonadota</taxon>
        <taxon>Gammaproteobacteria</taxon>
        <taxon>Thiotrichales</taxon>
        <taxon>Thiotrichaceae</taxon>
        <taxon>Leucothrix</taxon>
    </lineage>
</organism>
<evidence type="ECO:0000256" key="1">
    <source>
        <dbReference type="SAM" id="SignalP"/>
    </source>
</evidence>
<keyword evidence="1" id="KW-0732">Signal</keyword>
<reference evidence="2" key="1">
    <citation type="journal article" date="2020" name="mSystems">
        <title>Genome- and Community-Level Interaction Insights into Carbon Utilization and Element Cycling Functions of Hydrothermarchaeota in Hydrothermal Sediment.</title>
        <authorList>
            <person name="Zhou Z."/>
            <person name="Liu Y."/>
            <person name="Xu W."/>
            <person name="Pan J."/>
            <person name="Luo Z.H."/>
            <person name="Li M."/>
        </authorList>
    </citation>
    <scope>NUCLEOTIDE SEQUENCE [LARGE SCALE GENOMIC DNA]</scope>
    <source>
        <strain evidence="2">HyVt-493</strain>
    </source>
</reference>
<dbReference type="EMBL" id="DRMS01000155">
    <property type="protein sequence ID" value="HFC91938.1"/>
    <property type="molecule type" value="Genomic_DNA"/>
</dbReference>
<feature type="chain" id="PRO_5031372352" evidence="1">
    <location>
        <begin position="23"/>
        <end position="156"/>
    </location>
</feature>
<name>A0A7V2T1N9_LEUMU</name>